<dbReference type="PROSITE" id="PS50995">
    <property type="entry name" value="HTH_MARR_2"/>
    <property type="match status" value="1"/>
</dbReference>
<organism evidence="2 3">
    <name type="scientific">Catenulispora subtropica</name>
    <dbReference type="NCBI Taxonomy" id="450798"/>
    <lineage>
        <taxon>Bacteria</taxon>
        <taxon>Bacillati</taxon>
        <taxon>Actinomycetota</taxon>
        <taxon>Actinomycetes</taxon>
        <taxon>Catenulisporales</taxon>
        <taxon>Catenulisporaceae</taxon>
        <taxon>Catenulispora</taxon>
    </lineage>
</organism>
<dbReference type="PANTHER" id="PTHR33164:SF99">
    <property type="entry name" value="MARR FAMILY REGULATORY PROTEIN"/>
    <property type="match status" value="1"/>
</dbReference>
<dbReference type="Proteomes" id="UP001499854">
    <property type="component" value="Unassembled WGS sequence"/>
</dbReference>
<name>A0ABN2T2P7_9ACTN</name>
<dbReference type="EMBL" id="BAAAQM010000060">
    <property type="protein sequence ID" value="GAA1997463.1"/>
    <property type="molecule type" value="Genomic_DNA"/>
</dbReference>
<dbReference type="InterPro" id="IPR036390">
    <property type="entry name" value="WH_DNA-bd_sf"/>
</dbReference>
<sequence length="162" mass="17701">MTETDDPLFDDPRLTAAGLLFEAHQGLVARLTPTWRAKGLSGLDVNALMRLSRSPGRRLRMSDLAAQTMLSTSGVTRLVDRLEKAGLVERQTAPGDRRGTFAELTEAGAEALRDVLPGYLEALDRWFTGVLTHKQLEGLLEGLRVVRDTVHPDAVIGIDDPS</sequence>
<dbReference type="InterPro" id="IPR036388">
    <property type="entry name" value="WH-like_DNA-bd_sf"/>
</dbReference>
<evidence type="ECO:0000313" key="3">
    <source>
        <dbReference type="Proteomes" id="UP001499854"/>
    </source>
</evidence>
<keyword evidence="3" id="KW-1185">Reference proteome</keyword>
<dbReference type="RefSeq" id="WP_344661791.1">
    <property type="nucleotide sequence ID" value="NZ_BAAAQM010000060.1"/>
</dbReference>
<dbReference type="Pfam" id="PF12802">
    <property type="entry name" value="MarR_2"/>
    <property type="match status" value="1"/>
</dbReference>
<dbReference type="SUPFAM" id="SSF46785">
    <property type="entry name" value="Winged helix' DNA-binding domain"/>
    <property type="match status" value="1"/>
</dbReference>
<evidence type="ECO:0000259" key="1">
    <source>
        <dbReference type="PROSITE" id="PS50995"/>
    </source>
</evidence>
<dbReference type="PANTHER" id="PTHR33164">
    <property type="entry name" value="TRANSCRIPTIONAL REGULATOR, MARR FAMILY"/>
    <property type="match status" value="1"/>
</dbReference>
<feature type="domain" description="HTH marR-type" evidence="1">
    <location>
        <begin position="13"/>
        <end position="148"/>
    </location>
</feature>
<dbReference type="InterPro" id="IPR000835">
    <property type="entry name" value="HTH_MarR-typ"/>
</dbReference>
<gene>
    <name evidence="2" type="ORF">GCM10009838_73390</name>
</gene>
<dbReference type="InterPro" id="IPR039422">
    <property type="entry name" value="MarR/SlyA-like"/>
</dbReference>
<evidence type="ECO:0000313" key="2">
    <source>
        <dbReference type="EMBL" id="GAA1997463.1"/>
    </source>
</evidence>
<accession>A0ABN2T2P7</accession>
<dbReference type="Gene3D" id="1.10.10.10">
    <property type="entry name" value="Winged helix-like DNA-binding domain superfamily/Winged helix DNA-binding domain"/>
    <property type="match status" value="1"/>
</dbReference>
<dbReference type="SMART" id="SM00347">
    <property type="entry name" value="HTH_MARR"/>
    <property type="match status" value="1"/>
</dbReference>
<proteinExistence type="predicted"/>
<comment type="caution">
    <text evidence="2">The sequence shown here is derived from an EMBL/GenBank/DDBJ whole genome shotgun (WGS) entry which is preliminary data.</text>
</comment>
<reference evidence="2 3" key="1">
    <citation type="journal article" date="2019" name="Int. J. Syst. Evol. Microbiol.">
        <title>The Global Catalogue of Microorganisms (GCM) 10K type strain sequencing project: providing services to taxonomists for standard genome sequencing and annotation.</title>
        <authorList>
            <consortium name="The Broad Institute Genomics Platform"/>
            <consortium name="The Broad Institute Genome Sequencing Center for Infectious Disease"/>
            <person name="Wu L."/>
            <person name="Ma J."/>
        </authorList>
    </citation>
    <scope>NUCLEOTIDE SEQUENCE [LARGE SCALE GENOMIC DNA]</scope>
    <source>
        <strain evidence="2 3">JCM 16013</strain>
    </source>
</reference>
<dbReference type="PRINTS" id="PR00598">
    <property type="entry name" value="HTHMARR"/>
</dbReference>
<protein>
    <submittedName>
        <fullName evidence="2">MarR family transcriptional regulator</fullName>
    </submittedName>
</protein>